<evidence type="ECO:0000256" key="1">
    <source>
        <dbReference type="ARBA" id="ARBA00003814"/>
    </source>
</evidence>
<evidence type="ECO:0000313" key="7">
    <source>
        <dbReference type="Proteomes" id="UP000246018"/>
    </source>
</evidence>
<dbReference type="RefSeq" id="WP_116573401.1">
    <property type="nucleotide sequence ID" value="NZ_QDGZ01000007.1"/>
</dbReference>
<dbReference type="Gene3D" id="3.20.20.70">
    <property type="entry name" value="Aldolase class I"/>
    <property type="match status" value="1"/>
</dbReference>
<keyword evidence="3" id="KW-0784">Thiamine biosynthesis</keyword>
<comment type="pathway">
    <text evidence="2">Cofactor biosynthesis; thiamine diphosphate biosynthesis.</text>
</comment>
<dbReference type="GO" id="GO:0004789">
    <property type="term" value="F:thiamine-phosphate diphosphorylase activity"/>
    <property type="evidence" value="ECO:0007669"/>
    <property type="project" value="TreeGrafter"/>
</dbReference>
<reference evidence="6 7" key="1">
    <citation type="submission" date="2018-04" db="EMBL/GenBank/DDBJ databases">
        <title>Genome of Nocardioides gansuensis WSJ-1.</title>
        <authorList>
            <person name="Wu S."/>
            <person name="Wang G."/>
        </authorList>
    </citation>
    <scope>NUCLEOTIDE SEQUENCE [LARGE SCALE GENOMIC DNA]</scope>
    <source>
        <strain evidence="6 7">WSJ-1</strain>
    </source>
</reference>
<protein>
    <submittedName>
        <fullName evidence="6">Thiamine phosphate synthase</fullName>
    </submittedName>
</protein>
<dbReference type="Pfam" id="PF02581">
    <property type="entry name" value="TMP-TENI"/>
    <property type="match status" value="1"/>
</dbReference>
<feature type="region of interest" description="Disordered" evidence="4">
    <location>
        <begin position="72"/>
        <end position="91"/>
    </location>
</feature>
<evidence type="ECO:0000256" key="4">
    <source>
        <dbReference type="SAM" id="MobiDB-lite"/>
    </source>
</evidence>
<evidence type="ECO:0000259" key="5">
    <source>
        <dbReference type="Pfam" id="PF02581"/>
    </source>
</evidence>
<dbReference type="Proteomes" id="UP000246018">
    <property type="component" value="Unassembled WGS sequence"/>
</dbReference>
<dbReference type="EMBL" id="QDGZ01000007">
    <property type="protein sequence ID" value="PVG81636.1"/>
    <property type="molecule type" value="Genomic_DNA"/>
</dbReference>
<dbReference type="InterPro" id="IPR022998">
    <property type="entry name" value="ThiamineP_synth_TenI"/>
</dbReference>
<dbReference type="InterPro" id="IPR036206">
    <property type="entry name" value="ThiamineP_synth_sf"/>
</dbReference>
<evidence type="ECO:0000256" key="2">
    <source>
        <dbReference type="ARBA" id="ARBA00004948"/>
    </source>
</evidence>
<dbReference type="PANTHER" id="PTHR20857">
    <property type="entry name" value="THIAMINE-PHOSPHATE PYROPHOSPHORYLASE"/>
    <property type="match status" value="1"/>
</dbReference>
<comment type="caution">
    <text evidence="6">The sequence shown here is derived from an EMBL/GenBank/DDBJ whole genome shotgun (WGS) entry which is preliminary data.</text>
</comment>
<dbReference type="PANTHER" id="PTHR20857:SF23">
    <property type="entry name" value="THIAMINE BIOSYNTHETIC BIFUNCTIONAL ENZYME"/>
    <property type="match status" value="1"/>
</dbReference>
<dbReference type="OrthoDB" id="3191080at2"/>
<dbReference type="CDD" id="cd00564">
    <property type="entry name" value="TMP_TenI"/>
    <property type="match status" value="1"/>
</dbReference>
<dbReference type="SUPFAM" id="SSF51391">
    <property type="entry name" value="Thiamin phosphate synthase"/>
    <property type="match status" value="1"/>
</dbReference>
<comment type="function">
    <text evidence="1">Condenses 4-methyl-5-(beta-hydroxyethyl)thiazole monophosphate (THZ-P) and 2-methyl-4-amino-5-hydroxymethyl pyrimidine pyrophosphate (HMP-PP) to form thiamine monophosphate (TMP).</text>
</comment>
<accession>A0A2T8F7E3</accession>
<gene>
    <name evidence="6" type="ORF">DDE18_16695</name>
</gene>
<dbReference type="AlphaFoldDB" id="A0A2T8F7E3"/>
<sequence>MRVPKVVLLTDRSQLQLGRALVRTVRECVDAGLEWVVVREHDLGAEARHALVEALAGIPSLTTITSRIPDPAAHGLHAGGSQAAPAAGPWGRSCHSRADVARAAQEGARWVTLSPYAASASKPGHGPALADGDLESHPAPVLALGGIDPGNAADALAAGAHGVAVMGAVMRADEPADVVARLLEATR</sequence>
<evidence type="ECO:0000256" key="3">
    <source>
        <dbReference type="ARBA" id="ARBA00022977"/>
    </source>
</evidence>
<dbReference type="GO" id="GO:0009228">
    <property type="term" value="P:thiamine biosynthetic process"/>
    <property type="evidence" value="ECO:0007669"/>
    <property type="project" value="UniProtKB-KW"/>
</dbReference>
<dbReference type="InterPro" id="IPR013785">
    <property type="entry name" value="Aldolase_TIM"/>
</dbReference>
<feature type="domain" description="Thiamine phosphate synthase/TenI" evidence="5">
    <location>
        <begin position="7"/>
        <end position="169"/>
    </location>
</feature>
<name>A0A2T8F7E3_9ACTN</name>
<proteinExistence type="predicted"/>
<organism evidence="6 7">
    <name type="scientific">Nocardioides gansuensis</name>
    <dbReference type="NCBI Taxonomy" id="2138300"/>
    <lineage>
        <taxon>Bacteria</taxon>
        <taxon>Bacillati</taxon>
        <taxon>Actinomycetota</taxon>
        <taxon>Actinomycetes</taxon>
        <taxon>Propionibacteriales</taxon>
        <taxon>Nocardioidaceae</taxon>
        <taxon>Nocardioides</taxon>
    </lineage>
</organism>
<dbReference type="GO" id="GO:0005737">
    <property type="term" value="C:cytoplasm"/>
    <property type="evidence" value="ECO:0007669"/>
    <property type="project" value="TreeGrafter"/>
</dbReference>
<evidence type="ECO:0000313" key="6">
    <source>
        <dbReference type="EMBL" id="PVG81636.1"/>
    </source>
</evidence>
<feature type="compositionally biased region" description="Low complexity" evidence="4">
    <location>
        <begin position="79"/>
        <end position="91"/>
    </location>
</feature>
<keyword evidence="7" id="KW-1185">Reference proteome</keyword>